<name>A0A1G5VIE8_9FIRM</name>
<dbReference type="GeneID" id="87755664"/>
<dbReference type="Gene3D" id="3.40.50.1010">
    <property type="entry name" value="5'-nuclease"/>
    <property type="match status" value="1"/>
</dbReference>
<accession>A0A1G5VIE8</accession>
<sequence>MENVAVLVDGAFFIKRALHIFGPLEPNDLADKLWKYAEKHTHYGKSKSHKNRLYRIFFYDCPPLQNKVFDPYHQNQIDMAKSPKSIWRLNFHSALKQKRKVALRLGHIDDVNISWRVSYRKIKQLCAGTIQWNDLTPDDFSMDVKQKGVDMRIGIDITSLALKKQVSQIVLISGDSDFVPAAKFARREGIDFILDPMWAPIKDDLYEHIDGLQSTFPKPKYIKNN</sequence>
<evidence type="ECO:0000259" key="1">
    <source>
        <dbReference type="Pfam" id="PF01936"/>
    </source>
</evidence>
<organism evidence="2 3">
    <name type="scientific">Allisonella histaminiformans</name>
    <dbReference type="NCBI Taxonomy" id="209880"/>
    <lineage>
        <taxon>Bacteria</taxon>
        <taxon>Bacillati</taxon>
        <taxon>Bacillota</taxon>
        <taxon>Negativicutes</taxon>
        <taxon>Veillonellales</taxon>
        <taxon>Veillonellaceae</taxon>
        <taxon>Allisonella</taxon>
    </lineage>
</organism>
<proteinExistence type="predicted"/>
<dbReference type="Proteomes" id="UP000199689">
    <property type="component" value="Unassembled WGS sequence"/>
</dbReference>
<dbReference type="OrthoDB" id="9800236at2"/>
<dbReference type="EMBL" id="FMXA01000007">
    <property type="protein sequence ID" value="SDA45206.1"/>
    <property type="molecule type" value="Genomic_DNA"/>
</dbReference>
<dbReference type="RefSeq" id="WP_091363765.1">
    <property type="nucleotide sequence ID" value="NZ_FMXA01000007.1"/>
</dbReference>
<reference evidence="2 3" key="1">
    <citation type="submission" date="2016-10" db="EMBL/GenBank/DDBJ databases">
        <authorList>
            <person name="de Groot N.N."/>
        </authorList>
    </citation>
    <scope>NUCLEOTIDE SEQUENCE [LARGE SCALE GENOMIC DNA]</scope>
    <source>
        <strain evidence="2 3">DSM 15230</strain>
    </source>
</reference>
<protein>
    <submittedName>
        <fullName evidence="2">NYN domain-containing protein</fullName>
    </submittedName>
</protein>
<dbReference type="AlphaFoldDB" id="A0A1G5VIE8"/>
<evidence type="ECO:0000313" key="2">
    <source>
        <dbReference type="EMBL" id="SDA45206.1"/>
    </source>
</evidence>
<dbReference type="GO" id="GO:0004540">
    <property type="term" value="F:RNA nuclease activity"/>
    <property type="evidence" value="ECO:0007669"/>
    <property type="project" value="InterPro"/>
</dbReference>
<dbReference type="CDD" id="cd18722">
    <property type="entry name" value="PIN_NicB-like"/>
    <property type="match status" value="1"/>
</dbReference>
<dbReference type="STRING" id="209880.SAMN02910343_00628"/>
<evidence type="ECO:0000313" key="3">
    <source>
        <dbReference type="Proteomes" id="UP000199689"/>
    </source>
</evidence>
<keyword evidence="3" id="KW-1185">Reference proteome</keyword>
<dbReference type="Pfam" id="PF01936">
    <property type="entry name" value="NYN"/>
    <property type="match status" value="1"/>
</dbReference>
<gene>
    <name evidence="2" type="ORF">SAMN02910343_00628</name>
</gene>
<dbReference type="InterPro" id="IPR021139">
    <property type="entry name" value="NYN"/>
</dbReference>
<feature type="domain" description="NYN" evidence="1">
    <location>
        <begin position="145"/>
        <end position="191"/>
    </location>
</feature>